<reference evidence="3" key="2">
    <citation type="submission" date="2015-01" db="EMBL/GenBank/DDBJ databases">
        <title>Evolutionary Origins and Diversification of the Mycorrhizal Mutualists.</title>
        <authorList>
            <consortium name="DOE Joint Genome Institute"/>
            <consortium name="Mycorrhizal Genomics Consortium"/>
            <person name="Kohler A."/>
            <person name="Kuo A."/>
            <person name="Nagy L.G."/>
            <person name="Floudas D."/>
            <person name="Copeland A."/>
            <person name="Barry K.W."/>
            <person name="Cichocki N."/>
            <person name="Veneault-Fourrey C."/>
            <person name="LaButti K."/>
            <person name="Lindquist E.A."/>
            <person name="Lipzen A."/>
            <person name="Lundell T."/>
            <person name="Morin E."/>
            <person name="Murat C."/>
            <person name="Riley R."/>
            <person name="Ohm R."/>
            <person name="Sun H."/>
            <person name="Tunlid A."/>
            <person name="Henrissat B."/>
            <person name="Grigoriev I.V."/>
            <person name="Hibbett D.S."/>
            <person name="Martin F."/>
        </authorList>
    </citation>
    <scope>NUCLEOTIDE SEQUENCE [LARGE SCALE GENOMIC DNA]</scope>
    <source>
        <strain evidence="3">LaAM-08-1</strain>
    </source>
</reference>
<evidence type="ECO:0000256" key="1">
    <source>
        <dbReference type="SAM" id="Phobius"/>
    </source>
</evidence>
<dbReference type="HOGENOM" id="CLU_1235205_0_0_1"/>
<evidence type="ECO:0000313" key="2">
    <source>
        <dbReference type="EMBL" id="KIK04888.1"/>
    </source>
</evidence>
<feature type="transmembrane region" description="Helical" evidence="1">
    <location>
        <begin position="126"/>
        <end position="155"/>
    </location>
</feature>
<proteinExistence type="predicted"/>
<accession>A0A0C9YA31</accession>
<protein>
    <submittedName>
        <fullName evidence="2">Uncharacterized protein</fullName>
    </submittedName>
</protein>
<evidence type="ECO:0000313" key="3">
    <source>
        <dbReference type="Proteomes" id="UP000054477"/>
    </source>
</evidence>
<gene>
    <name evidence="2" type="ORF">K443DRAFT_120752</name>
</gene>
<keyword evidence="3" id="KW-1185">Reference proteome</keyword>
<feature type="transmembrane region" description="Helical" evidence="1">
    <location>
        <begin position="176"/>
        <end position="197"/>
    </location>
</feature>
<dbReference type="EMBL" id="KN838565">
    <property type="protein sequence ID" value="KIK04888.1"/>
    <property type="molecule type" value="Genomic_DNA"/>
</dbReference>
<keyword evidence="1" id="KW-0472">Membrane</keyword>
<keyword evidence="1" id="KW-1133">Transmembrane helix</keyword>
<dbReference type="AlphaFoldDB" id="A0A0C9YA31"/>
<name>A0A0C9YA31_9AGAR</name>
<reference evidence="2 3" key="1">
    <citation type="submission" date="2014-04" db="EMBL/GenBank/DDBJ databases">
        <authorList>
            <consortium name="DOE Joint Genome Institute"/>
            <person name="Kuo A."/>
            <person name="Kohler A."/>
            <person name="Nagy L.G."/>
            <person name="Floudas D."/>
            <person name="Copeland A."/>
            <person name="Barry K.W."/>
            <person name="Cichocki N."/>
            <person name="Veneault-Fourrey C."/>
            <person name="LaButti K."/>
            <person name="Lindquist E.A."/>
            <person name="Lipzen A."/>
            <person name="Lundell T."/>
            <person name="Morin E."/>
            <person name="Murat C."/>
            <person name="Sun H."/>
            <person name="Tunlid A."/>
            <person name="Henrissat B."/>
            <person name="Grigoriev I.V."/>
            <person name="Hibbett D.S."/>
            <person name="Martin F."/>
            <person name="Nordberg H.P."/>
            <person name="Cantor M.N."/>
            <person name="Hua S.X."/>
        </authorList>
    </citation>
    <scope>NUCLEOTIDE SEQUENCE [LARGE SCALE GENOMIC DNA]</scope>
    <source>
        <strain evidence="2 3">LaAM-08-1</strain>
    </source>
</reference>
<sequence>MWTFQTRAQVARWIPLNSETAFPNDVDIELFRILTLPRATRTLPKPCVASFISVRKRYGGLFGWALPNSHVNGHHGALPEMSDGSEYGCCTGEAFSDAKFTPFSSSMPTNAEMRTRAWCNGSAHHGFIHVVATVMLFRVIAAFLYIPFLTITALLSLHSGKSLFIRRRARAPPPSVIPVHLGVLYVEALVISLYIIWRRVNSFHLNPLRTDGLFAMQNILAACI</sequence>
<keyword evidence="1" id="KW-0812">Transmembrane</keyword>
<dbReference type="Proteomes" id="UP000054477">
    <property type="component" value="Unassembled WGS sequence"/>
</dbReference>
<organism evidence="2 3">
    <name type="scientific">Laccaria amethystina LaAM-08-1</name>
    <dbReference type="NCBI Taxonomy" id="1095629"/>
    <lineage>
        <taxon>Eukaryota</taxon>
        <taxon>Fungi</taxon>
        <taxon>Dikarya</taxon>
        <taxon>Basidiomycota</taxon>
        <taxon>Agaricomycotina</taxon>
        <taxon>Agaricomycetes</taxon>
        <taxon>Agaricomycetidae</taxon>
        <taxon>Agaricales</taxon>
        <taxon>Agaricineae</taxon>
        <taxon>Hydnangiaceae</taxon>
        <taxon>Laccaria</taxon>
    </lineage>
</organism>